<dbReference type="Proteomes" id="UP000499080">
    <property type="component" value="Unassembled WGS sequence"/>
</dbReference>
<accession>A0A4Y2NX64</accession>
<reference evidence="2 3" key="1">
    <citation type="journal article" date="2019" name="Sci. Rep.">
        <title>Orb-weaving spider Araneus ventricosus genome elucidates the spidroin gene catalogue.</title>
        <authorList>
            <person name="Kono N."/>
            <person name="Nakamura H."/>
            <person name="Ohtoshi R."/>
            <person name="Moran D.A.P."/>
            <person name="Shinohara A."/>
            <person name="Yoshida Y."/>
            <person name="Fujiwara M."/>
            <person name="Mori M."/>
            <person name="Tomita M."/>
            <person name="Arakawa K."/>
        </authorList>
    </citation>
    <scope>NUCLEOTIDE SEQUENCE [LARGE SCALE GENOMIC DNA]</scope>
</reference>
<evidence type="ECO:0000313" key="2">
    <source>
        <dbReference type="EMBL" id="GBN43372.1"/>
    </source>
</evidence>
<dbReference type="InterPro" id="IPR000477">
    <property type="entry name" value="RT_dom"/>
</dbReference>
<evidence type="ECO:0000259" key="1">
    <source>
        <dbReference type="Pfam" id="PF00078"/>
    </source>
</evidence>
<protein>
    <recommendedName>
        <fullName evidence="1">Reverse transcriptase domain-containing protein</fullName>
    </recommendedName>
</protein>
<organism evidence="2 3">
    <name type="scientific">Araneus ventricosus</name>
    <name type="common">Orbweaver spider</name>
    <name type="synonym">Epeira ventricosa</name>
    <dbReference type="NCBI Taxonomy" id="182803"/>
    <lineage>
        <taxon>Eukaryota</taxon>
        <taxon>Metazoa</taxon>
        <taxon>Ecdysozoa</taxon>
        <taxon>Arthropoda</taxon>
        <taxon>Chelicerata</taxon>
        <taxon>Arachnida</taxon>
        <taxon>Araneae</taxon>
        <taxon>Araneomorphae</taxon>
        <taxon>Entelegynae</taxon>
        <taxon>Araneoidea</taxon>
        <taxon>Araneidae</taxon>
        <taxon>Araneus</taxon>
    </lineage>
</organism>
<dbReference type="EMBL" id="BGPR01009960">
    <property type="protein sequence ID" value="GBN43372.1"/>
    <property type="molecule type" value="Genomic_DNA"/>
</dbReference>
<comment type="caution">
    <text evidence="2">The sequence shown here is derived from an EMBL/GenBank/DDBJ whole genome shotgun (WGS) entry which is preliminary data.</text>
</comment>
<name>A0A4Y2NX64_ARAVE</name>
<gene>
    <name evidence="2" type="ORF">AVEN_80832_1</name>
</gene>
<dbReference type="OrthoDB" id="6435098at2759"/>
<dbReference type="AlphaFoldDB" id="A0A4Y2NX64"/>
<evidence type="ECO:0000313" key="3">
    <source>
        <dbReference type="Proteomes" id="UP000499080"/>
    </source>
</evidence>
<keyword evidence="3" id="KW-1185">Reference proteome</keyword>
<feature type="domain" description="Reverse transcriptase" evidence="1">
    <location>
        <begin position="60"/>
        <end position="190"/>
    </location>
</feature>
<sequence>MMSILTCTFQRLSPPPTCASCVENLHDYSSSKNSGPSSPKQLATHCALLDCVQTLHRLPNRCEQHNVLSPSQKGFTPHDRILEYNFLRQQSLKQARLHRKELCIAWLHVTNAFGALPHSAIFEALSSAGTGHQFVDVIKDIYSDSSTQILSGPGTTNPIAISSGVKQGCPISGFLFNLCIDPVISSVQENSDSHRILRLRTTSAFWPPPPPSSSPC</sequence>
<dbReference type="Pfam" id="PF00078">
    <property type="entry name" value="RVT_1"/>
    <property type="match status" value="1"/>
</dbReference>
<proteinExistence type="predicted"/>
<dbReference type="PANTHER" id="PTHR19446">
    <property type="entry name" value="REVERSE TRANSCRIPTASES"/>
    <property type="match status" value="1"/>
</dbReference>